<dbReference type="Proteomes" id="UP000035462">
    <property type="component" value="Unassembled WGS sequence"/>
</dbReference>
<protein>
    <submittedName>
        <fullName evidence="2">Uncharacterized protein</fullName>
    </submittedName>
</protein>
<evidence type="ECO:0000313" key="3">
    <source>
        <dbReference type="Proteomes" id="UP000035462"/>
    </source>
</evidence>
<feature type="transmembrane region" description="Helical" evidence="1">
    <location>
        <begin position="37"/>
        <end position="56"/>
    </location>
</feature>
<reference evidence="2 3" key="1">
    <citation type="submission" date="2014-01" db="EMBL/GenBank/DDBJ databases">
        <title>Development of a Comparative Genomic Fingerprinting Assay for High Resolution Genotyping of Arcobacter butzleri.</title>
        <authorList>
            <person name="Webb A.L."/>
            <person name="Inglis G.D."/>
            <person name="Kruczkiewicz P."/>
            <person name="Selinger L.B."/>
            <person name="Taboada E.N."/>
        </authorList>
    </citation>
    <scope>NUCLEOTIDE SEQUENCE [LARGE SCALE GENOMIC DNA]</scope>
    <source>
        <strain evidence="2 3">L352</strain>
    </source>
</reference>
<gene>
    <name evidence="2" type="ORF">AF77_04405</name>
</gene>
<comment type="caution">
    <text evidence="2">The sequence shown here is derived from an EMBL/GenBank/DDBJ whole genome shotgun (WGS) entry which is preliminary data.</text>
</comment>
<organism evidence="2 3">
    <name type="scientific">Aliarcobacter butzleri L352</name>
    <dbReference type="NCBI Taxonomy" id="1447260"/>
    <lineage>
        <taxon>Bacteria</taxon>
        <taxon>Pseudomonadati</taxon>
        <taxon>Campylobacterota</taxon>
        <taxon>Epsilonproteobacteria</taxon>
        <taxon>Campylobacterales</taxon>
        <taxon>Arcobacteraceae</taxon>
        <taxon>Aliarcobacter</taxon>
    </lineage>
</organism>
<keyword evidence="1" id="KW-1133">Transmembrane helix</keyword>
<keyword evidence="1" id="KW-0472">Membrane</keyword>
<sequence>MENSNEAYEHNLKLYNESVRKDLDITLTSTIPTQKNLMKTILWLNSSVIGLCLAAVSKDFAIIYISMPFVFSYLAIITILYSLKDGRIKTLGTPSIKSIENITPNEYEKINGFITLNESYKKALDNNVELIQKRAIKIAFATNMTILSIISIFIITVLHINLMKGG</sequence>
<dbReference type="AlphaFoldDB" id="A0A837JCM0"/>
<accession>A0A837JCM0</accession>
<proteinExistence type="predicted"/>
<feature type="transmembrane region" description="Helical" evidence="1">
    <location>
        <begin position="62"/>
        <end position="83"/>
    </location>
</feature>
<name>A0A837JCM0_9BACT</name>
<evidence type="ECO:0000256" key="1">
    <source>
        <dbReference type="SAM" id="Phobius"/>
    </source>
</evidence>
<feature type="transmembrane region" description="Helical" evidence="1">
    <location>
        <begin position="138"/>
        <end position="160"/>
    </location>
</feature>
<evidence type="ECO:0000313" key="2">
    <source>
        <dbReference type="EMBL" id="KLE05528.1"/>
    </source>
</evidence>
<dbReference type="RefSeq" id="WP_052947308.1">
    <property type="nucleotide sequence ID" value="NZ_JAIT01000029.1"/>
</dbReference>
<keyword evidence="1" id="KW-0812">Transmembrane</keyword>
<dbReference type="EMBL" id="JAIT01000029">
    <property type="protein sequence ID" value="KLE05528.1"/>
    <property type="molecule type" value="Genomic_DNA"/>
</dbReference>